<evidence type="ECO:0000313" key="3">
    <source>
        <dbReference type="Proteomes" id="UP000501003"/>
    </source>
</evidence>
<dbReference type="Proteomes" id="UP000501003">
    <property type="component" value="Chromosome"/>
</dbReference>
<keyword evidence="1" id="KW-0472">Membrane</keyword>
<feature type="transmembrane region" description="Helical" evidence="1">
    <location>
        <begin position="12"/>
        <end position="34"/>
    </location>
</feature>
<feature type="transmembrane region" description="Helical" evidence="1">
    <location>
        <begin position="40"/>
        <end position="58"/>
    </location>
</feature>
<dbReference type="Pfam" id="PF20447">
    <property type="entry name" value="DUF6704"/>
    <property type="match status" value="1"/>
</dbReference>
<keyword evidence="3" id="KW-1185">Reference proteome</keyword>
<evidence type="ECO:0000256" key="1">
    <source>
        <dbReference type="SAM" id="Phobius"/>
    </source>
</evidence>
<reference evidence="2 3" key="1">
    <citation type="submission" date="2020-05" db="EMBL/GenBank/DDBJ databases">
        <title>Aquirufa sp. strain 15G-AUS-rot a new Aquirufa species.</title>
        <authorList>
            <person name="Pitt A."/>
            <person name="Hahn M.W."/>
        </authorList>
    </citation>
    <scope>NUCLEOTIDE SEQUENCE [LARGE SCALE GENOMIC DNA]</scope>
    <source>
        <strain evidence="2 3">15G-AUS-rot</strain>
    </source>
</reference>
<evidence type="ECO:0000313" key="2">
    <source>
        <dbReference type="EMBL" id="QKJ25294.1"/>
    </source>
</evidence>
<keyword evidence="1" id="KW-0812">Transmembrane</keyword>
<gene>
    <name evidence="2" type="ORF">HRU87_03680</name>
</gene>
<keyword evidence="1" id="KW-1133">Transmembrane helix</keyword>
<organism evidence="2 3">
    <name type="scientific">Aquiluna borgnonia</name>
    <dbReference type="NCBI Taxonomy" id="2499157"/>
    <lineage>
        <taxon>Bacteria</taxon>
        <taxon>Bacillati</taxon>
        <taxon>Actinomycetota</taxon>
        <taxon>Actinomycetes</taxon>
        <taxon>Micrococcales</taxon>
        <taxon>Microbacteriaceae</taxon>
        <taxon>Luna cluster</taxon>
        <taxon>Luna-1 subcluster</taxon>
        <taxon>Aquiluna</taxon>
    </lineage>
</organism>
<dbReference type="InterPro" id="IPR046550">
    <property type="entry name" value="DUF6704"/>
</dbReference>
<name>A0A7D4UDC4_9MICO</name>
<proteinExistence type="predicted"/>
<accession>A0A7D4UDC4</accession>
<dbReference type="AlphaFoldDB" id="A0A7D4UDC4"/>
<dbReference type="RefSeq" id="WP_173493591.1">
    <property type="nucleotide sequence ID" value="NZ_CP054056.1"/>
</dbReference>
<protein>
    <submittedName>
        <fullName evidence="2">Uncharacterized protein</fullName>
    </submittedName>
</protein>
<dbReference type="EMBL" id="CP054056">
    <property type="protein sequence ID" value="QKJ25294.1"/>
    <property type="molecule type" value="Genomic_DNA"/>
</dbReference>
<sequence>MTQHSDPGHGNSVASWTTVIIILVAFTVGTFFFFLDNAAMVWASAGLVVVGLIAGWALKQAGYGVGGKHTKAH</sequence>
<dbReference type="KEGG" id="aqg:HRU87_03680"/>
<dbReference type="NCBIfam" id="NF041681">
    <property type="entry name" value="HGxxPAAW"/>
    <property type="match status" value="1"/>
</dbReference>